<dbReference type="InterPro" id="IPR000873">
    <property type="entry name" value="AMP-dep_synth/lig_dom"/>
</dbReference>
<feature type="non-terminal residue" evidence="5">
    <location>
        <position position="1"/>
    </location>
</feature>
<dbReference type="InterPro" id="IPR045851">
    <property type="entry name" value="AMP-bd_C_sf"/>
</dbReference>
<dbReference type="GO" id="GO:0005829">
    <property type="term" value="C:cytosol"/>
    <property type="evidence" value="ECO:0007669"/>
    <property type="project" value="TreeGrafter"/>
</dbReference>
<dbReference type="CDD" id="cd17646">
    <property type="entry name" value="A_NRPS_AB3403-like"/>
    <property type="match status" value="1"/>
</dbReference>
<dbReference type="AlphaFoldDB" id="A0A4Y9T7B1"/>
<dbReference type="FunFam" id="3.40.50.12780:FF:000012">
    <property type="entry name" value="Non-ribosomal peptide synthetase"/>
    <property type="match status" value="1"/>
</dbReference>
<evidence type="ECO:0000256" key="1">
    <source>
        <dbReference type="ARBA" id="ARBA00001957"/>
    </source>
</evidence>
<dbReference type="InterPro" id="IPR020845">
    <property type="entry name" value="AMP-binding_CS"/>
</dbReference>
<gene>
    <name evidence="5" type="ORF">E4T65_28905</name>
</gene>
<dbReference type="GO" id="GO:0043041">
    <property type="term" value="P:amino acid activation for nonribosomal peptide biosynthetic process"/>
    <property type="evidence" value="ECO:0007669"/>
    <property type="project" value="TreeGrafter"/>
</dbReference>
<evidence type="ECO:0000256" key="2">
    <source>
        <dbReference type="ARBA" id="ARBA00022450"/>
    </source>
</evidence>
<evidence type="ECO:0000256" key="3">
    <source>
        <dbReference type="ARBA" id="ARBA00022553"/>
    </source>
</evidence>
<dbReference type="FunFam" id="3.40.50.980:FF:000001">
    <property type="entry name" value="Non-ribosomal peptide synthetase"/>
    <property type="match status" value="1"/>
</dbReference>
<keyword evidence="2" id="KW-0596">Phosphopantetheine</keyword>
<evidence type="ECO:0000313" key="6">
    <source>
        <dbReference type="Proteomes" id="UP000297322"/>
    </source>
</evidence>
<dbReference type="FunFam" id="3.40.50.980:FF:000002">
    <property type="entry name" value="Enterobactin synthetase component F"/>
    <property type="match status" value="1"/>
</dbReference>
<feature type="non-terminal residue" evidence="5">
    <location>
        <position position="440"/>
    </location>
</feature>
<accession>A0A4Y9T7B1</accession>
<proteinExistence type="predicted"/>
<dbReference type="SUPFAM" id="SSF56801">
    <property type="entry name" value="Acetyl-CoA synthetase-like"/>
    <property type="match status" value="1"/>
</dbReference>
<protein>
    <submittedName>
        <fullName evidence="5">Amino acid adenylation domain-containing protein</fullName>
    </submittedName>
</protein>
<dbReference type="Gene3D" id="2.30.38.10">
    <property type="entry name" value="Luciferase, Domain 3"/>
    <property type="match status" value="1"/>
</dbReference>
<dbReference type="GO" id="GO:0044550">
    <property type="term" value="P:secondary metabolite biosynthetic process"/>
    <property type="evidence" value="ECO:0007669"/>
    <property type="project" value="TreeGrafter"/>
</dbReference>
<evidence type="ECO:0000313" key="5">
    <source>
        <dbReference type="EMBL" id="TFW38747.1"/>
    </source>
</evidence>
<dbReference type="PANTHER" id="PTHR45527">
    <property type="entry name" value="NONRIBOSOMAL PEPTIDE SYNTHETASE"/>
    <property type="match status" value="1"/>
</dbReference>
<dbReference type="FunFam" id="2.30.38.10:FF:000001">
    <property type="entry name" value="Non-ribosomal peptide synthetase PvdI"/>
    <property type="match status" value="1"/>
</dbReference>
<dbReference type="NCBIfam" id="TIGR01733">
    <property type="entry name" value="AA-adenyl-dom"/>
    <property type="match status" value="1"/>
</dbReference>
<dbReference type="InterPro" id="IPR010071">
    <property type="entry name" value="AA_adenyl_dom"/>
</dbReference>
<dbReference type="RefSeq" id="WP_135197029.1">
    <property type="nucleotide sequence ID" value="NZ_SPVI01000043.1"/>
</dbReference>
<organism evidence="5 6">
    <name type="scientific">Pseudomonas fluorescens</name>
    <dbReference type="NCBI Taxonomy" id="294"/>
    <lineage>
        <taxon>Bacteria</taxon>
        <taxon>Pseudomonadati</taxon>
        <taxon>Pseudomonadota</taxon>
        <taxon>Gammaproteobacteria</taxon>
        <taxon>Pseudomonadales</taxon>
        <taxon>Pseudomonadaceae</taxon>
        <taxon>Pseudomonas</taxon>
    </lineage>
</organism>
<dbReference type="PROSITE" id="PS00455">
    <property type="entry name" value="AMP_BINDING"/>
    <property type="match status" value="1"/>
</dbReference>
<dbReference type="Gene3D" id="3.40.50.980">
    <property type="match status" value="2"/>
</dbReference>
<dbReference type="GO" id="GO:0031177">
    <property type="term" value="F:phosphopantetheine binding"/>
    <property type="evidence" value="ECO:0007669"/>
    <property type="project" value="TreeGrafter"/>
</dbReference>
<comment type="caution">
    <text evidence="5">The sequence shown here is derived from an EMBL/GenBank/DDBJ whole genome shotgun (WGS) entry which is preliminary data.</text>
</comment>
<dbReference type="Pfam" id="PF00501">
    <property type="entry name" value="AMP-binding"/>
    <property type="match status" value="1"/>
</dbReference>
<reference evidence="5 6" key="1">
    <citation type="submission" date="2019-03" db="EMBL/GenBank/DDBJ databases">
        <title>Biocontrol and xenobiotic degradation properties of endophytic Pseudomonas fluorescens strain BRZ63.</title>
        <authorList>
            <person name="Chlebek D.A."/>
            <person name="Pinski A."/>
            <person name="Zur J.P."/>
            <person name="Michalska J."/>
            <person name="Hupert-Kocurek K.T."/>
        </authorList>
    </citation>
    <scope>NUCLEOTIDE SEQUENCE [LARGE SCALE GENOMIC DNA]</scope>
    <source>
        <strain evidence="5 6">BRZ63</strain>
    </source>
</reference>
<dbReference type="EMBL" id="SPVI01000043">
    <property type="protein sequence ID" value="TFW38747.1"/>
    <property type="molecule type" value="Genomic_DNA"/>
</dbReference>
<evidence type="ECO:0000259" key="4">
    <source>
        <dbReference type="Pfam" id="PF00501"/>
    </source>
</evidence>
<dbReference type="PANTHER" id="PTHR45527:SF1">
    <property type="entry name" value="FATTY ACID SYNTHASE"/>
    <property type="match status" value="1"/>
</dbReference>
<dbReference type="Gene3D" id="3.30.300.30">
    <property type="match status" value="1"/>
</dbReference>
<sequence>ASERSTLLDGWNATATDFPLQHTVQQLIEAQVRHTPDAPALAFGEERLSYRQLNERANRLAHYLIAQGVGPDVLVGVAAERSIEMVVALVAILKAGGAYVPLDPDYPQDRLSYMFEDSGIQLLLTQEALLQRLPIPVSIRSVALDQPGDWLAAYSTVNPGITLTGENLAYVIYTSGSTGKPKGAGNRHVALTNRLCWMQGAYGLDASDTVVQKTPFSFDVSVWEFFWPLMTGARLVVAAPGDHRDPAKLVELINREQVSTLHFVPSMLQAFLQDDAVSSCTGLKRIVCSGEALAVDIQQQVFAKLPNAGLYNLYGPTEAAIDVTHWTCMDEGRDSVPIGQPIANLATYILDSSLEPLPAGVTGELYLAGVGLARGYHQRPSLTAERFVASPFVAGERLYRTGDLARYRADGVIEYAGRIDHQVKIRGLRIELGEIEARLL</sequence>
<name>A0A4Y9T7B1_PSEFL</name>
<feature type="domain" description="AMP-dependent synthetase/ligase" evidence="4">
    <location>
        <begin position="29"/>
        <end position="377"/>
    </location>
</feature>
<dbReference type="Proteomes" id="UP000297322">
    <property type="component" value="Unassembled WGS sequence"/>
</dbReference>
<keyword evidence="3" id="KW-0597">Phosphoprotein</keyword>
<comment type="cofactor">
    <cofactor evidence="1">
        <name>pantetheine 4'-phosphate</name>
        <dbReference type="ChEBI" id="CHEBI:47942"/>
    </cofactor>
</comment>